<dbReference type="InterPro" id="IPR013087">
    <property type="entry name" value="Znf_C2H2_type"/>
</dbReference>
<name>A0ABN9RMQ9_9DINO</name>
<evidence type="ECO:0000259" key="2">
    <source>
        <dbReference type="PROSITE" id="PS00028"/>
    </source>
</evidence>
<reference evidence="3" key="1">
    <citation type="submission" date="2023-10" db="EMBL/GenBank/DDBJ databases">
        <authorList>
            <person name="Chen Y."/>
            <person name="Shah S."/>
            <person name="Dougan E. K."/>
            <person name="Thang M."/>
            <person name="Chan C."/>
        </authorList>
    </citation>
    <scope>NUCLEOTIDE SEQUENCE [LARGE SCALE GENOMIC DNA]</scope>
</reference>
<evidence type="ECO:0000313" key="3">
    <source>
        <dbReference type="EMBL" id="CAK0819473.1"/>
    </source>
</evidence>
<dbReference type="PROSITE" id="PS00028">
    <property type="entry name" value="ZINC_FINGER_C2H2_1"/>
    <property type="match status" value="1"/>
</dbReference>
<evidence type="ECO:0000256" key="1">
    <source>
        <dbReference type="SAM" id="MobiDB-lite"/>
    </source>
</evidence>
<keyword evidence="4" id="KW-1185">Reference proteome</keyword>
<comment type="caution">
    <text evidence="3">The sequence shown here is derived from an EMBL/GenBank/DDBJ whole genome shotgun (WGS) entry which is preliminary data.</text>
</comment>
<feature type="domain" description="C2H2-type" evidence="2">
    <location>
        <begin position="413"/>
        <end position="434"/>
    </location>
</feature>
<evidence type="ECO:0000313" key="4">
    <source>
        <dbReference type="Proteomes" id="UP001189429"/>
    </source>
</evidence>
<feature type="region of interest" description="Disordered" evidence="1">
    <location>
        <begin position="1"/>
        <end position="36"/>
    </location>
</feature>
<feature type="compositionally biased region" description="Polar residues" evidence="1">
    <location>
        <begin position="20"/>
        <end position="30"/>
    </location>
</feature>
<dbReference type="Proteomes" id="UP001189429">
    <property type="component" value="Unassembled WGS sequence"/>
</dbReference>
<dbReference type="EMBL" id="CAUYUJ010007072">
    <property type="protein sequence ID" value="CAK0819473.1"/>
    <property type="molecule type" value="Genomic_DNA"/>
</dbReference>
<proteinExistence type="predicted"/>
<organism evidence="3 4">
    <name type="scientific">Prorocentrum cordatum</name>
    <dbReference type="NCBI Taxonomy" id="2364126"/>
    <lineage>
        <taxon>Eukaryota</taxon>
        <taxon>Sar</taxon>
        <taxon>Alveolata</taxon>
        <taxon>Dinophyceae</taxon>
        <taxon>Prorocentrales</taxon>
        <taxon>Prorocentraceae</taxon>
        <taxon>Prorocentrum</taxon>
    </lineage>
</organism>
<feature type="non-terminal residue" evidence="3">
    <location>
        <position position="1"/>
    </location>
</feature>
<sequence length="466" mass="52122">RTRRRRRSVVPGARCRALRSPQTAALSSGRSARRGVLPHRLRAGPQASAAQIPGERHPAQHEDVHARLRALGNRFRPQPRSRHFAAGSQRYEHYVDDVTVEFLADSPQELLVQVDPAVDIITEEFRRVGFVINVGLGKSAIIAWMYCQGSRTTWRTRFLSMGRPVYRSPAGLELDVVHDFPHLGTTLQASGRHISDAKQKTSKAQLTYAPPAVHIFGCSSLRCSTRSTLATSLVFWKSHYGISAWRGDDPQAMAIMNGQYHRVLRRISGDMRYGARDTATDEEVRQTVHAPLFASMVQARRLSQLASHFTAASKVVQMMVEALPKPPSAQMLLYDLEQFAVSFPDVGQKLGSPSARPEKWKAYIVEPPRRWKSQAALMKWWIPDWPDPPATRRLRGKQTPPPPAAAAQPFLTCPACGKQCKGPQGLAAHLRRKHGRKMTFRSFCIGSVCPACGVDYHIRPRALHHL</sequence>
<gene>
    <name evidence="3" type="ORF">PCOR1329_LOCUS21462</name>
</gene>
<protein>
    <recommendedName>
        <fullName evidence="2">C2H2-type domain-containing protein</fullName>
    </recommendedName>
</protein>
<accession>A0ABN9RMQ9</accession>